<feature type="compositionally biased region" description="Basic residues" evidence="1">
    <location>
        <begin position="628"/>
        <end position="642"/>
    </location>
</feature>
<feature type="compositionally biased region" description="Basic and acidic residues" evidence="1">
    <location>
        <begin position="430"/>
        <end position="460"/>
    </location>
</feature>
<feature type="compositionally biased region" description="Basic and acidic residues" evidence="1">
    <location>
        <begin position="376"/>
        <end position="386"/>
    </location>
</feature>
<feature type="compositionally biased region" description="Basic residues" evidence="1">
    <location>
        <begin position="193"/>
        <end position="203"/>
    </location>
</feature>
<comment type="caution">
    <text evidence="2">The sequence shown here is derived from an EMBL/GenBank/DDBJ whole genome shotgun (WGS) entry which is preliminary data.</text>
</comment>
<feature type="compositionally biased region" description="Basic residues" evidence="1">
    <location>
        <begin position="547"/>
        <end position="577"/>
    </location>
</feature>
<sequence length="860" mass="97265">MLSRQRRTTTPGRGGSNPGPRVRALTGVPWPGLIYGSAPTPWPPTASPHTEYANARNHLAQSGRRRRRRARDALPHRCRGACQRRRTRRLARRRTGGRTALPGPVAAGRPAGGRPAVADVARREDRPDDPGRQDRAGLRALGPGDVPHRLGPVRRRFCAEQQQRRRMGRHVRRLPADRAGHTAGHPDDLRDRRGPRRQQRLRRHDLPARHRPRGDPRPGARAAGRAGHRAGGVGHRHRLGLRALPVRGPQRPLGQDVRVLRRDPRPALADDHRDHRAAGRDPGRPGLGAGHRQALHRRRRHRRRGQRGQRHLVRGGPAGHPPAALQGRRRPRGRLGHDLVQQLERRQGPRQPLPDHRPAQGRTRLLRLRGVRLGGRRQDRRQDGLHGRRGRHRRQRGHRHGDGADRLQVLHRRPQERREQRRGHHRQDRRRQPAHPDQEVRTRAVRAPADRPLLHLDGRLRRTPAGRAAGGARVAGAAEERRRRAAAGEVREGLRGRQVRRRHRQPERRLDDQLAGLQRRHHPGHDDPAGHQVRGGQPVAGDVQQDRRRHRQLLHRGGRRHRRDPVRRGPGRPHRVARPGPDRPERAGQAQGQRRARRHRAGLRPPAGHRVPAAGLEGAGGRLAAGHRGQRRLRRALRRLRAHREAADDVDAERLAGADQRRRRQDPAVPVRLRADVRDHDPADHSPAHDAAPDDPAAHHSPADHPAADHPARRVRLHRAAEGHQLLVRRLPGGGDGEQPGLRRARRLEGHLVHAGGDHHQSVERHAHPERVRLRRHQRPLQRRRFARRLDLLRLHRQRHARLTAAGTAVHGGLAPVRLHERAAAMCRRPLGRCRPRAFTPLPPHPRSAPHWGPAAARAG</sequence>
<accession>A0A9W4GXU8</accession>
<feature type="region of interest" description="Disordered" evidence="1">
    <location>
        <begin position="839"/>
        <end position="860"/>
    </location>
</feature>
<keyword evidence="3" id="KW-1185">Reference proteome</keyword>
<dbReference type="AlphaFoldDB" id="A0A9W4GXU8"/>
<dbReference type="Proteomes" id="UP001153328">
    <property type="component" value="Unassembled WGS sequence"/>
</dbReference>
<feature type="compositionally biased region" description="Basic residues" evidence="1">
    <location>
        <begin position="387"/>
        <end position="399"/>
    </location>
</feature>
<proteinExistence type="predicted"/>
<gene>
    <name evidence="2" type="ORF">SBRY_11115</name>
</gene>
<feature type="compositionally biased region" description="Low complexity" evidence="1">
    <location>
        <begin position="463"/>
        <end position="477"/>
    </location>
</feature>
<evidence type="ECO:0000256" key="1">
    <source>
        <dbReference type="SAM" id="MobiDB-lite"/>
    </source>
</evidence>
<organism evidence="2 3">
    <name type="scientific">Actinacidiphila bryophytorum</name>
    <dbReference type="NCBI Taxonomy" id="1436133"/>
    <lineage>
        <taxon>Bacteria</taxon>
        <taxon>Bacillati</taxon>
        <taxon>Actinomycetota</taxon>
        <taxon>Actinomycetes</taxon>
        <taxon>Kitasatosporales</taxon>
        <taxon>Streptomycetaceae</taxon>
        <taxon>Actinacidiphila</taxon>
    </lineage>
</organism>
<feature type="region of interest" description="Disordered" evidence="1">
    <location>
        <begin position="1"/>
        <end position="27"/>
    </location>
</feature>
<feature type="compositionally biased region" description="Basic residues" evidence="1">
    <location>
        <begin position="409"/>
        <end position="429"/>
    </location>
</feature>
<feature type="compositionally biased region" description="Low complexity" evidence="1">
    <location>
        <begin position="97"/>
        <end position="118"/>
    </location>
</feature>
<dbReference type="EMBL" id="CAJVAX010000001">
    <property type="protein sequence ID" value="CAG7608174.1"/>
    <property type="molecule type" value="Genomic_DNA"/>
</dbReference>
<name>A0A9W4GXU8_9ACTN</name>
<feature type="compositionally biased region" description="Basic residues" evidence="1">
    <location>
        <begin position="82"/>
        <end position="96"/>
    </location>
</feature>
<feature type="compositionally biased region" description="Basic and acidic residues" evidence="1">
    <location>
        <begin position="343"/>
        <end position="358"/>
    </location>
</feature>
<dbReference type="PROSITE" id="PS50096">
    <property type="entry name" value="IQ"/>
    <property type="match status" value="1"/>
</dbReference>
<feature type="compositionally biased region" description="Basic residues" evidence="1">
    <location>
        <begin position="164"/>
        <end position="173"/>
    </location>
</feature>
<feature type="compositionally biased region" description="Low complexity" evidence="1">
    <location>
        <begin position="603"/>
        <end position="616"/>
    </location>
</feature>
<feature type="compositionally biased region" description="Basic and acidic residues" evidence="1">
    <location>
        <begin position="174"/>
        <end position="192"/>
    </location>
</feature>
<evidence type="ECO:0000313" key="3">
    <source>
        <dbReference type="Proteomes" id="UP001153328"/>
    </source>
</evidence>
<reference evidence="2" key="1">
    <citation type="submission" date="2021-06" db="EMBL/GenBank/DDBJ databases">
        <authorList>
            <person name="Arsene-Ploetze F."/>
        </authorList>
    </citation>
    <scope>NUCLEOTIDE SEQUENCE</scope>
    <source>
        <strain evidence="2">SBRY1</strain>
    </source>
</reference>
<feature type="compositionally biased region" description="Basic and acidic residues" evidence="1">
    <location>
        <begin position="258"/>
        <end position="283"/>
    </location>
</feature>
<feature type="compositionally biased region" description="Basic residues" evidence="1">
    <location>
        <begin position="364"/>
        <end position="375"/>
    </location>
</feature>
<feature type="compositionally biased region" description="Basic and acidic residues" evidence="1">
    <location>
        <begin position="204"/>
        <end position="218"/>
    </location>
</feature>
<feature type="compositionally biased region" description="Basic and acidic residues" evidence="1">
    <location>
        <begin position="673"/>
        <end position="711"/>
    </location>
</feature>
<protein>
    <submittedName>
        <fullName evidence="2">Uncharacterized protein</fullName>
    </submittedName>
</protein>
<feature type="region of interest" description="Disordered" evidence="1">
    <location>
        <begin position="82"/>
        <end position="711"/>
    </location>
</feature>
<feature type="compositionally biased region" description="Basic and acidic residues" evidence="1">
    <location>
        <begin position="643"/>
        <end position="660"/>
    </location>
</feature>
<feature type="compositionally biased region" description="Basic and acidic residues" evidence="1">
    <location>
        <begin position="120"/>
        <end position="137"/>
    </location>
</feature>
<feature type="compositionally biased region" description="Basic residues" evidence="1">
    <location>
        <begin position="293"/>
        <end position="313"/>
    </location>
</feature>
<evidence type="ECO:0000313" key="2">
    <source>
        <dbReference type="EMBL" id="CAG7608174.1"/>
    </source>
</evidence>
<feature type="compositionally biased region" description="Basic residues" evidence="1">
    <location>
        <begin position="497"/>
        <end position="506"/>
    </location>
</feature>